<dbReference type="Gene3D" id="1.10.40.50">
    <property type="entry name" value="Probable gtpase engc, domain 3"/>
    <property type="match status" value="1"/>
</dbReference>
<evidence type="ECO:0000259" key="3">
    <source>
        <dbReference type="Pfam" id="PF03193"/>
    </source>
</evidence>
<proteinExistence type="predicted"/>
<dbReference type="RefSeq" id="WP_377365261.1">
    <property type="nucleotide sequence ID" value="NZ_JBHTMN010000004.1"/>
</dbReference>
<dbReference type="Gene3D" id="3.40.50.300">
    <property type="entry name" value="P-loop containing nucleotide triphosphate hydrolases"/>
    <property type="match status" value="1"/>
</dbReference>
<feature type="domain" description="EngC GTPase" evidence="3">
    <location>
        <begin position="86"/>
        <end position="234"/>
    </location>
</feature>
<dbReference type="PANTHER" id="PTHR32120">
    <property type="entry name" value="SMALL RIBOSOMAL SUBUNIT BIOGENESIS GTPASE RSGA"/>
    <property type="match status" value="1"/>
</dbReference>
<evidence type="ECO:0000313" key="5">
    <source>
        <dbReference type="Proteomes" id="UP001597059"/>
    </source>
</evidence>
<dbReference type="InterPro" id="IPR010914">
    <property type="entry name" value="RsgA_GTPase_dom"/>
</dbReference>
<comment type="caution">
    <text evidence="4">The sequence shown here is derived from an EMBL/GenBank/DDBJ whole genome shotgun (WGS) entry which is preliminary data.</text>
</comment>
<dbReference type="Pfam" id="PF03193">
    <property type="entry name" value="RsgA_GTPase"/>
    <property type="match status" value="1"/>
</dbReference>
<name>A0ABW4AXU1_9GAMM</name>
<evidence type="ECO:0000256" key="2">
    <source>
        <dbReference type="SAM" id="MobiDB-lite"/>
    </source>
</evidence>
<dbReference type="SUPFAM" id="SSF52540">
    <property type="entry name" value="P-loop containing nucleoside triphosphate hydrolases"/>
    <property type="match status" value="1"/>
</dbReference>
<keyword evidence="5" id="KW-1185">Reference proteome</keyword>
<dbReference type="EMBL" id="JBHTMN010000004">
    <property type="protein sequence ID" value="MFD1382349.1"/>
    <property type="molecule type" value="Genomic_DNA"/>
</dbReference>
<keyword evidence="1" id="KW-0690">Ribosome biogenesis</keyword>
<sequence>MDASISLFDLGWQTYFQQQLSLDDLDANLIARVCHVSSSGYDLISEQGITALKSAPNQPNMTIGDWVVIDQDFEFVRKLDRSALFNEDDQLIAANVDTVLIVCALDDSFNLDLIKRYLELVHDAEADAIVVLTKADLCEDTEEKQAQVQQLDPLLIIETVNAKSETPLQSLTTFFKKGKTIAILGAPGSGKSRLVRNLIDLNQASTHFSVQQDALFALPNGAVLLDSPALRELQASAAHQNLTSEFADVLEFASHCRFNDCTHTNEPGCAIKQAVQDGKLEEQRVDAFRRTYGHYQDLDVSKKSKPQDKFHRSAHSDVRARKHSMSE</sequence>
<dbReference type="NCBIfam" id="TIGR00157">
    <property type="entry name" value="ribosome small subunit-dependent GTPase A"/>
    <property type="match status" value="1"/>
</dbReference>
<dbReference type="Proteomes" id="UP001597059">
    <property type="component" value="Unassembled WGS sequence"/>
</dbReference>
<accession>A0ABW4AXU1</accession>
<organism evidence="4 5">
    <name type="scientific">Rhodanobacter aciditrophus</name>
    <dbReference type="NCBI Taxonomy" id="1623218"/>
    <lineage>
        <taxon>Bacteria</taxon>
        <taxon>Pseudomonadati</taxon>
        <taxon>Pseudomonadota</taxon>
        <taxon>Gammaproteobacteria</taxon>
        <taxon>Lysobacterales</taxon>
        <taxon>Rhodanobacteraceae</taxon>
        <taxon>Rhodanobacter</taxon>
    </lineage>
</organism>
<dbReference type="InterPro" id="IPR004881">
    <property type="entry name" value="Ribosome_biogen_GTPase_RsgA"/>
</dbReference>
<evidence type="ECO:0000313" key="4">
    <source>
        <dbReference type="EMBL" id="MFD1382349.1"/>
    </source>
</evidence>
<protein>
    <submittedName>
        <fullName evidence="4">Ribosome small subunit-dependent GTPase A</fullName>
    </submittedName>
</protein>
<dbReference type="PANTHER" id="PTHR32120:SF10">
    <property type="entry name" value="SMALL RIBOSOMAL SUBUNIT BIOGENESIS GTPASE RSGA"/>
    <property type="match status" value="1"/>
</dbReference>
<evidence type="ECO:0000256" key="1">
    <source>
        <dbReference type="ARBA" id="ARBA00022517"/>
    </source>
</evidence>
<feature type="region of interest" description="Disordered" evidence="2">
    <location>
        <begin position="298"/>
        <end position="327"/>
    </location>
</feature>
<dbReference type="InterPro" id="IPR027417">
    <property type="entry name" value="P-loop_NTPase"/>
</dbReference>
<reference evidence="5" key="1">
    <citation type="journal article" date="2019" name="Int. J. Syst. Evol. Microbiol.">
        <title>The Global Catalogue of Microorganisms (GCM) 10K type strain sequencing project: providing services to taxonomists for standard genome sequencing and annotation.</title>
        <authorList>
            <consortium name="The Broad Institute Genomics Platform"/>
            <consortium name="The Broad Institute Genome Sequencing Center for Infectious Disease"/>
            <person name="Wu L."/>
            <person name="Ma J."/>
        </authorList>
    </citation>
    <scope>NUCLEOTIDE SEQUENCE [LARGE SCALE GENOMIC DNA]</scope>
    <source>
        <strain evidence="5">JCM 30774</strain>
    </source>
</reference>
<gene>
    <name evidence="4" type="primary">rsgA</name>
    <name evidence="4" type="ORF">ACFQ45_03175</name>
</gene>